<name>E4XXM1_OIKDI</name>
<keyword evidence="2" id="KW-1185">Reference proteome</keyword>
<dbReference type="EMBL" id="FN653283">
    <property type="protein sequence ID" value="CBY14415.1"/>
    <property type="molecule type" value="Genomic_DNA"/>
</dbReference>
<protein>
    <submittedName>
        <fullName evidence="1">Uncharacterized protein</fullName>
    </submittedName>
</protein>
<evidence type="ECO:0000313" key="2">
    <source>
        <dbReference type="Proteomes" id="UP000001307"/>
    </source>
</evidence>
<sequence>MAQNIEKVKKTGTFEELVMLHRLIQNVHVKIDGVADKDDCNPERYGKSGHSGNPVFKLEGAALKKSGADGLLVCLPPKCGTTNYQKALAPLKVNFDEDEMKPSTVPEDFHAPSVYSVLPRLAHLDWINLKDKEFLVKASKEIF</sequence>
<evidence type="ECO:0000313" key="1">
    <source>
        <dbReference type="EMBL" id="CBY14415.1"/>
    </source>
</evidence>
<dbReference type="Proteomes" id="UP000001307">
    <property type="component" value="Unassembled WGS sequence"/>
</dbReference>
<proteinExistence type="predicted"/>
<reference evidence="1" key="1">
    <citation type="journal article" date="2010" name="Science">
        <title>Plasticity of animal genome architecture unmasked by rapid evolution of a pelagic tunicate.</title>
        <authorList>
            <person name="Denoeud F."/>
            <person name="Henriet S."/>
            <person name="Mungpakdee S."/>
            <person name="Aury J.M."/>
            <person name="Da Silva C."/>
            <person name="Brinkmann H."/>
            <person name="Mikhaleva J."/>
            <person name="Olsen L.C."/>
            <person name="Jubin C."/>
            <person name="Canestro C."/>
            <person name="Bouquet J.M."/>
            <person name="Danks G."/>
            <person name="Poulain J."/>
            <person name="Campsteijn C."/>
            <person name="Adamski M."/>
            <person name="Cross I."/>
            <person name="Yadetie F."/>
            <person name="Muffato M."/>
            <person name="Louis A."/>
            <person name="Butcher S."/>
            <person name="Tsagkogeorga G."/>
            <person name="Konrad A."/>
            <person name="Singh S."/>
            <person name="Jensen M.F."/>
            <person name="Cong E.H."/>
            <person name="Eikeseth-Otteraa H."/>
            <person name="Noel B."/>
            <person name="Anthouard V."/>
            <person name="Porcel B.M."/>
            <person name="Kachouri-Lafond R."/>
            <person name="Nishino A."/>
            <person name="Ugolini M."/>
            <person name="Chourrout P."/>
            <person name="Nishida H."/>
            <person name="Aasland R."/>
            <person name="Huzurbazar S."/>
            <person name="Westhof E."/>
            <person name="Delsuc F."/>
            <person name="Lehrach H."/>
            <person name="Reinhardt R."/>
            <person name="Weissenbach J."/>
            <person name="Roy S.W."/>
            <person name="Artiguenave F."/>
            <person name="Postlethwait J.H."/>
            <person name="Manak J.R."/>
            <person name="Thompson E.M."/>
            <person name="Jaillon O."/>
            <person name="Du Pasquier L."/>
            <person name="Boudinot P."/>
            <person name="Liberles D.A."/>
            <person name="Volff J.N."/>
            <person name="Philippe H."/>
            <person name="Lenhard B."/>
            <person name="Roest Crollius H."/>
            <person name="Wincker P."/>
            <person name="Chourrout D."/>
        </authorList>
    </citation>
    <scope>NUCLEOTIDE SEQUENCE [LARGE SCALE GENOMIC DNA]</scope>
</reference>
<gene>
    <name evidence="1" type="ORF">GSOID_T00007412001</name>
</gene>
<dbReference type="InParanoid" id="E4XXM1"/>
<organism evidence="1">
    <name type="scientific">Oikopleura dioica</name>
    <name type="common">Tunicate</name>
    <dbReference type="NCBI Taxonomy" id="34765"/>
    <lineage>
        <taxon>Eukaryota</taxon>
        <taxon>Metazoa</taxon>
        <taxon>Chordata</taxon>
        <taxon>Tunicata</taxon>
        <taxon>Appendicularia</taxon>
        <taxon>Copelata</taxon>
        <taxon>Oikopleuridae</taxon>
        <taxon>Oikopleura</taxon>
    </lineage>
</organism>
<dbReference type="OrthoDB" id="2019940at2759"/>
<accession>E4XXM1</accession>
<dbReference type="AlphaFoldDB" id="E4XXM1"/>